<evidence type="ECO:0000313" key="3">
    <source>
        <dbReference type="RefSeq" id="XP_027333342.1"/>
    </source>
</evidence>
<proteinExistence type="predicted"/>
<dbReference type="KEGG" id="aprc:113848144"/>
<dbReference type="OrthoDB" id="748739at2759"/>
<dbReference type="Proteomes" id="UP000694853">
    <property type="component" value="Unplaced"/>
</dbReference>
<dbReference type="PANTHER" id="PTHR48223:SF1">
    <property type="entry name" value="ABC TRANSMEMBRANE TYPE-1 DOMAIN-CONTAINING PROTEIN"/>
    <property type="match status" value="1"/>
</dbReference>
<name>A0A8B8JPF8_ABRPR</name>
<dbReference type="GeneID" id="113848144"/>
<accession>A0A8B8JPF8</accession>
<keyword evidence="2" id="KW-1185">Reference proteome</keyword>
<reference evidence="2" key="1">
    <citation type="journal article" date="2019" name="Toxins">
        <title>Detection of Abrin-Like and Prepropulchellin-Like Toxin Genes and Transcripts Using Whole Genome Sequencing and Full-Length Transcript Sequencing of Abrus precatorius.</title>
        <authorList>
            <person name="Hovde B.T."/>
            <person name="Daligault H.E."/>
            <person name="Hanschen E.R."/>
            <person name="Kunde Y.A."/>
            <person name="Johnson M.B."/>
            <person name="Starkenburg S.R."/>
            <person name="Johnson S.L."/>
        </authorList>
    </citation>
    <scope>NUCLEOTIDE SEQUENCE [LARGE SCALE GENOMIC DNA]</scope>
</reference>
<reference evidence="3" key="2">
    <citation type="submission" date="2025-08" db="UniProtKB">
        <authorList>
            <consortium name="RefSeq"/>
        </authorList>
    </citation>
    <scope>IDENTIFICATION</scope>
    <source>
        <tissue evidence="3">Young leaves</tissue>
    </source>
</reference>
<dbReference type="RefSeq" id="XP_027333342.1">
    <property type="nucleotide sequence ID" value="XM_027477541.1"/>
</dbReference>
<keyword evidence="1" id="KW-0472">Membrane</keyword>
<evidence type="ECO:0000256" key="1">
    <source>
        <dbReference type="SAM" id="Phobius"/>
    </source>
</evidence>
<keyword evidence="1" id="KW-0812">Transmembrane</keyword>
<feature type="transmembrane region" description="Helical" evidence="1">
    <location>
        <begin position="177"/>
        <end position="201"/>
    </location>
</feature>
<feature type="transmembrane region" description="Helical" evidence="1">
    <location>
        <begin position="221"/>
        <end position="242"/>
    </location>
</feature>
<keyword evidence="1" id="KW-1133">Transmembrane helix</keyword>
<organism evidence="2 3">
    <name type="scientific">Abrus precatorius</name>
    <name type="common">Indian licorice</name>
    <name type="synonym">Glycine abrus</name>
    <dbReference type="NCBI Taxonomy" id="3816"/>
    <lineage>
        <taxon>Eukaryota</taxon>
        <taxon>Viridiplantae</taxon>
        <taxon>Streptophyta</taxon>
        <taxon>Embryophyta</taxon>
        <taxon>Tracheophyta</taxon>
        <taxon>Spermatophyta</taxon>
        <taxon>Magnoliopsida</taxon>
        <taxon>eudicotyledons</taxon>
        <taxon>Gunneridae</taxon>
        <taxon>Pentapetalae</taxon>
        <taxon>rosids</taxon>
        <taxon>fabids</taxon>
        <taxon>Fabales</taxon>
        <taxon>Fabaceae</taxon>
        <taxon>Papilionoideae</taxon>
        <taxon>50 kb inversion clade</taxon>
        <taxon>NPAAA clade</taxon>
        <taxon>indigoferoid/millettioid clade</taxon>
        <taxon>Abreae</taxon>
        <taxon>Abrus</taxon>
    </lineage>
</organism>
<protein>
    <submittedName>
        <fullName evidence="3">Uncharacterized protein LOC113848144 isoform X1</fullName>
    </submittedName>
</protein>
<dbReference type="AlphaFoldDB" id="A0A8B8JPF8"/>
<sequence length="333" mass="38206">MAFVAHQPQGLYVTSSSRRLPWNKRMKLKQCLTKHHMIGRTDWQCLLKRNICLRWSVGPPCFCVSKLRPLRISGFKGSTQNDDSGVRANRLKAPKTSVRIGESEEAHNVPVSYASETNDSLAPSSAIHRLFKKWLTLLRTQPSSQEVEEIFGEPTSEILPGTVQGTQIKERAKVLKVAWSHFLALDATIKIPLLIFVPFYLAVNVKYGAEVSKELTPLWVLGPLIVAIYIMIIRGVCALYAFSFKQTVKLLKNSPSYCILAFNYIFRGKLKEDIATLALQPILSVKNRDYKQLTRRKLKELQQWIVEMYLDFVESIWPYYCRTVRFLKRANLI</sequence>
<evidence type="ECO:0000313" key="2">
    <source>
        <dbReference type="Proteomes" id="UP000694853"/>
    </source>
</evidence>
<dbReference type="PANTHER" id="PTHR48223">
    <property type="entry name" value="DEFECTIVE 2759, PUTATIVE ISOFORM 1-RELATED"/>
    <property type="match status" value="1"/>
</dbReference>
<gene>
    <name evidence="3" type="primary">LOC113848144</name>
</gene>